<comment type="subcellular location">
    <subcellularLocation>
        <location evidence="1">Secreted</location>
    </subcellularLocation>
</comment>
<reference evidence="11" key="1">
    <citation type="submission" date="2017-05" db="EMBL/GenBank/DDBJ databases">
        <authorList>
            <person name="QRISCLOUD D."/>
        </authorList>
    </citation>
    <scope>NUCLEOTIDE SEQUENCE</scope>
</reference>
<keyword evidence="3" id="KW-0964">Secreted</keyword>
<comment type="similarity">
    <text evidence="2">Belongs to the neurotoxin 06 (delta-actx) family.</text>
</comment>
<feature type="chain" id="PRO_5020424156" evidence="10">
    <location>
        <begin position="19"/>
        <end position="129"/>
    </location>
</feature>
<dbReference type="Gene3D" id="4.10.40.10">
    <property type="match status" value="1"/>
</dbReference>
<evidence type="ECO:0000256" key="10">
    <source>
        <dbReference type="SAM" id="SignalP"/>
    </source>
</evidence>
<proteinExistence type="inferred from homology"/>
<dbReference type="GO" id="GO:0019871">
    <property type="term" value="F:sodium channel inhibitor activity"/>
    <property type="evidence" value="ECO:0007669"/>
    <property type="project" value="InterPro"/>
</dbReference>
<evidence type="ECO:0000313" key="11">
    <source>
        <dbReference type="EMBL" id="SNX35638.1"/>
    </source>
</evidence>
<dbReference type="GO" id="GO:0090729">
    <property type="term" value="F:toxin activity"/>
    <property type="evidence" value="ECO:0007669"/>
    <property type="project" value="UniProtKB-KW"/>
</dbReference>
<keyword evidence="5" id="KW-0528">Neurotoxin</keyword>
<protein>
    <submittedName>
        <fullName evidence="11">U27-Hexatoxin-Hf1a_1</fullName>
    </submittedName>
</protein>
<evidence type="ECO:0000256" key="5">
    <source>
        <dbReference type="ARBA" id="ARBA00022699"/>
    </source>
</evidence>
<organism evidence="11">
    <name type="scientific">Hadronyche formidabilis</name>
    <name type="common">Northern tree funnel-web spider</name>
    <name type="synonym">Atrax formidabilis</name>
    <dbReference type="NCBI Taxonomy" id="426499"/>
    <lineage>
        <taxon>Eukaryota</taxon>
        <taxon>Metazoa</taxon>
        <taxon>Ecdysozoa</taxon>
        <taxon>Arthropoda</taxon>
        <taxon>Chelicerata</taxon>
        <taxon>Arachnida</taxon>
        <taxon>Araneae</taxon>
        <taxon>Mygalomorphae</taxon>
        <taxon>Avicularoidea</taxon>
        <taxon>Hexathelidae</taxon>
        <taxon>Hadronyche</taxon>
    </lineage>
</organism>
<evidence type="ECO:0000256" key="1">
    <source>
        <dbReference type="ARBA" id="ARBA00004613"/>
    </source>
</evidence>
<keyword evidence="7" id="KW-0872">Ion channel impairing toxin</keyword>
<keyword evidence="8" id="KW-0738">Voltage-gated sodium channel impairing toxin</keyword>
<evidence type="ECO:0000256" key="3">
    <source>
        <dbReference type="ARBA" id="ARBA00022525"/>
    </source>
</evidence>
<sequence>MKIIAALYVLFFLTIVLGDFPEGNENDLVENFRGELSEADIPLLKKLEATEDALLENDFLPHEEEDGSTRTKRCTSKKVWCGKDADCCCPTRCIHSFLMAEKRFIMLPNFYQSTQSIIYNSKWTINSVQ</sequence>
<dbReference type="AlphaFoldDB" id="A0A4Q8K835"/>
<dbReference type="InterPro" id="IPR008017">
    <property type="entry name" value="Delta-hexatoxin"/>
</dbReference>
<evidence type="ECO:0000256" key="7">
    <source>
        <dbReference type="ARBA" id="ARBA00022872"/>
    </source>
</evidence>
<name>A0A4Q8K835_HADFO</name>
<keyword evidence="9" id="KW-1015">Disulfide bond</keyword>
<keyword evidence="10" id="KW-0732">Signal</keyword>
<accession>A0A4Q8K835</accession>
<evidence type="ECO:0000256" key="4">
    <source>
        <dbReference type="ARBA" id="ARBA00022656"/>
    </source>
</evidence>
<dbReference type="Pfam" id="PF05353">
    <property type="entry name" value="Atracotoxin"/>
    <property type="match status" value="1"/>
</dbReference>
<evidence type="ECO:0000256" key="9">
    <source>
        <dbReference type="ARBA" id="ARBA00023157"/>
    </source>
</evidence>
<reference evidence="11" key="2">
    <citation type="submission" date="2019-05" db="EMBL/GenBank/DDBJ databases">
        <title>Unravelling the molecular evolution of spider venoms.</title>
        <authorList>
            <person name="Pineda S."/>
        </authorList>
    </citation>
    <scope>NUCLEOTIDE SEQUENCE</scope>
</reference>
<dbReference type="SUPFAM" id="SSF57059">
    <property type="entry name" value="omega toxin-like"/>
    <property type="match status" value="1"/>
</dbReference>
<dbReference type="GO" id="GO:0005576">
    <property type="term" value="C:extracellular region"/>
    <property type="evidence" value="ECO:0007669"/>
    <property type="project" value="UniProtKB-SubCell"/>
</dbReference>
<evidence type="ECO:0000256" key="8">
    <source>
        <dbReference type="ARBA" id="ARBA00022910"/>
    </source>
</evidence>
<feature type="signal peptide" evidence="10">
    <location>
        <begin position="1"/>
        <end position="18"/>
    </location>
</feature>
<evidence type="ECO:0000256" key="6">
    <source>
        <dbReference type="ARBA" id="ARBA00022854"/>
    </source>
</evidence>
<keyword evidence="4" id="KW-0800">Toxin</keyword>
<keyword evidence="6" id="KW-0960">Knottin</keyword>
<evidence type="ECO:0000256" key="2">
    <source>
        <dbReference type="ARBA" id="ARBA00007684"/>
    </source>
</evidence>
<dbReference type="EMBL" id="HAHG01000318">
    <property type="protein sequence ID" value="SNX35638.1"/>
    <property type="molecule type" value="Transcribed_RNA"/>
</dbReference>